<feature type="domain" description="HTH marR-type" evidence="4">
    <location>
        <begin position="1"/>
        <end position="148"/>
    </location>
</feature>
<keyword evidence="6" id="KW-1185">Reference proteome</keyword>
<dbReference type="SUPFAM" id="SSF46785">
    <property type="entry name" value="Winged helix' DNA-binding domain"/>
    <property type="match status" value="1"/>
</dbReference>
<dbReference type="InterPro" id="IPR036388">
    <property type="entry name" value="WH-like_DNA-bd_sf"/>
</dbReference>
<evidence type="ECO:0000256" key="2">
    <source>
        <dbReference type="ARBA" id="ARBA00023125"/>
    </source>
</evidence>
<dbReference type="GO" id="GO:0003677">
    <property type="term" value="F:DNA binding"/>
    <property type="evidence" value="ECO:0007669"/>
    <property type="project" value="UniProtKB-KW"/>
</dbReference>
<dbReference type="SMART" id="SM00347">
    <property type="entry name" value="HTH_MARR"/>
    <property type="match status" value="1"/>
</dbReference>
<dbReference type="PANTHER" id="PTHR35790">
    <property type="entry name" value="HTH-TYPE TRANSCRIPTIONAL REGULATOR PCHR"/>
    <property type="match status" value="1"/>
</dbReference>
<sequence>MDSDYLSTKFAAFDAIFHRVMNKMKRIEQKPRYFGTDILLYPSEIHTIEAIGKNPGINVTDLAALQGVTKGAVSQVIRKLVDKEMVIRMKDEKSDREVLLVLSPTGKTANAAHQKFHSRIDPILLELIDEADEEKIAFTVSVFQAIERFCDQVLSE</sequence>
<keyword evidence="3" id="KW-0804">Transcription</keyword>
<name>A0A4U8YTC4_9BACT</name>
<evidence type="ECO:0000256" key="3">
    <source>
        <dbReference type="ARBA" id="ARBA00023163"/>
    </source>
</evidence>
<proteinExistence type="predicted"/>
<reference evidence="5 6" key="1">
    <citation type="submission" date="2019-03" db="EMBL/GenBank/DDBJ databases">
        <authorList>
            <person name="Nijsse B."/>
        </authorList>
    </citation>
    <scope>NUCLEOTIDE SEQUENCE [LARGE SCALE GENOMIC DNA]</scope>
    <source>
        <strain evidence="5">Desulfoluna butyratoxydans MSL71</strain>
    </source>
</reference>
<evidence type="ECO:0000259" key="4">
    <source>
        <dbReference type="PROSITE" id="PS50995"/>
    </source>
</evidence>
<gene>
    <name evidence="5" type="ORF">MSL71_44830</name>
</gene>
<accession>A0A4U8YTC4</accession>
<dbReference type="Proteomes" id="UP000507962">
    <property type="component" value="Unassembled WGS sequence"/>
</dbReference>
<evidence type="ECO:0000313" key="6">
    <source>
        <dbReference type="Proteomes" id="UP000507962"/>
    </source>
</evidence>
<dbReference type="InterPro" id="IPR000835">
    <property type="entry name" value="HTH_MarR-typ"/>
</dbReference>
<evidence type="ECO:0000256" key="1">
    <source>
        <dbReference type="ARBA" id="ARBA00023015"/>
    </source>
</evidence>
<dbReference type="InterPro" id="IPR052067">
    <property type="entry name" value="Metal_resp_HTH_trans_reg"/>
</dbReference>
<dbReference type="PROSITE" id="PS50995">
    <property type="entry name" value="HTH_MARR_2"/>
    <property type="match status" value="1"/>
</dbReference>
<dbReference type="AlphaFoldDB" id="A0A4U8YTC4"/>
<dbReference type="InterPro" id="IPR036390">
    <property type="entry name" value="WH_DNA-bd_sf"/>
</dbReference>
<protein>
    <submittedName>
        <fullName evidence="5">Marr-type hth domain</fullName>
    </submittedName>
</protein>
<dbReference type="PANTHER" id="PTHR35790:SF4">
    <property type="entry name" value="HTH-TYPE TRANSCRIPTIONAL REGULATOR PCHR"/>
    <property type="match status" value="1"/>
</dbReference>
<dbReference type="Pfam" id="PF01047">
    <property type="entry name" value="MarR"/>
    <property type="match status" value="1"/>
</dbReference>
<dbReference type="Gene3D" id="1.10.10.10">
    <property type="entry name" value="Winged helix-like DNA-binding domain superfamily/Winged helix DNA-binding domain"/>
    <property type="match status" value="1"/>
</dbReference>
<organism evidence="5 6">
    <name type="scientific">Desulfoluna butyratoxydans</name>
    <dbReference type="NCBI Taxonomy" id="231438"/>
    <lineage>
        <taxon>Bacteria</taxon>
        <taxon>Pseudomonadati</taxon>
        <taxon>Thermodesulfobacteriota</taxon>
        <taxon>Desulfobacteria</taxon>
        <taxon>Desulfobacterales</taxon>
        <taxon>Desulfolunaceae</taxon>
        <taxon>Desulfoluna</taxon>
    </lineage>
</organism>
<keyword evidence="1" id="KW-0805">Transcription regulation</keyword>
<dbReference type="GO" id="GO:0003700">
    <property type="term" value="F:DNA-binding transcription factor activity"/>
    <property type="evidence" value="ECO:0007669"/>
    <property type="project" value="InterPro"/>
</dbReference>
<evidence type="ECO:0000313" key="5">
    <source>
        <dbReference type="EMBL" id="VFQ46807.1"/>
    </source>
</evidence>
<dbReference type="RefSeq" id="WP_180145276.1">
    <property type="nucleotide sequence ID" value="NZ_CAADHO010000011.1"/>
</dbReference>
<dbReference type="EMBL" id="CAADHO010000011">
    <property type="protein sequence ID" value="VFQ46807.1"/>
    <property type="molecule type" value="Genomic_DNA"/>
</dbReference>
<keyword evidence="2" id="KW-0238">DNA-binding</keyword>